<keyword evidence="2" id="KW-1185">Reference proteome</keyword>
<protein>
    <submittedName>
        <fullName evidence="1">Uncharacterized protein</fullName>
    </submittedName>
</protein>
<reference evidence="1 2" key="1">
    <citation type="journal article" date="2019" name="ISME J.">
        <title>Candidatus Macondimonas diazotrophica, a novel gammaproteobacterial genus dominating crude-oil-contaminated coastal sediments.</title>
        <authorList>
            <person name="Karthikeyan S."/>
            <person name="Konstantinidis K."/>
        </authorList>
    </citation>
    <scope>NUCLEOTIDE SEQUENCE [LARGE SCALE GENOMIC DNA]</scope>
    <source>
        <strain evidence="1 2">KTK01</strain>
    </source>
</reference>
<dbReference type="OrthoDB" id="9151999at2"/>
<dbReference type="SUPFAM" id="SSF52540">
    <property type="entry name" value="P-loop containing nucleoside triphosphate hydrolases"/>
    <property type="match status" value="1"/>
</dbReference>
<dbReference type="Proteomes" id="UP000297890">
    <property type="component" value="Unassembled WGS sequence"/>
</dbReference>
<evidence type="ECO:0000313" key="1">
    <source>
        <dbReference type="EMBL" id="TFZ81672.1"/>
    </source>
</evidence>
<dbReference type="Pfam" id="PF13479">
    <property type="entry name" value="AAA_24"/>
    <property type="match status" value="1"/>
</dbReference>
<proteinExistence type="predicted"/>
<accession>A0A4Z0F861</accession>
<dbReference type="Gene3D" id="3.40.50.300">
    <property type="entry name" value="P-loop containing nucleotide triphosphate hydrolases"/>
    <property type="match status" value="1"/>
</dbReference>
<dbReference type="InterPro" id="IPR027417">
    <property type="entry name" value="P-loop_NTPase"/>
</dbReference>
<dbReference type="EMBL" id="SRIO01000017">
    <property type="protein sequence ID" value="TFZ81672.1"/>
    <property type="molecule type" value="Genomic_DNA"/>
</dbReference>
<name>A0A4Z0F861_9GAMM</name>
<organism evidence="1 2">
    <name type="scientific">Candidatus Macondimonas diazotrophica</name>
    <dbReference type="NCBI Taxonomy" id="2305248"/>
    <lineage>
        <taxon>Bacteria</taxon>
        <taxon>Pseudomonadati</taxon>
        <taxon>Pseudomonadota</taxon>
        <taxon>Gammaproteobacteria</taxon>
        <taxon>Chromatiales</taxon>
        <taxon>Ectothiorhodospiraceae</taxon>
        <taxon>Candidatus Macondimonas</taxon>
    </lineage>
</organism>
<sequence length="265" mass="29947">MVRATEVEQSAAKKVLLYGPPKSGKTEAAAKLAEKYNLIYVDIENGRDTIFKLPPEMKANIDIVRIPDTRDYPIAAETLLKIIRGHKCLICWEHGKISCPHCMDIKTKEPKAGALITEVCMQDMGPNDIIVFDSLTQFTNSLISNMTRNRPDDYKLDWDDWGHLGKLFDIFLSHVQNWERNIVCISHEVAVDMPDKSEKLVPVAGTRNFSRNAAKYFGEVVYCEVVNKKHKMGSSTTYKSNIITGSRAGVQLETKDIPNLLEIFQ</sequence>
<gene>
    <name evidence="1" type="ORF">E4680_11420</name>
</gene>
<evidence type="ECO:0000313" key="2">
    <source>
        <dbReference type="Proteomes" id="UP000297890"/>
    </source>
</evidence>
<dbReference type="RefSeq" id="WP_135282549.1">
    <property type="nucleotide sequence ID" value="NZ_SRIO01000017.1"/>
</dbReference>
<comment type="caution">
    <text evidence="1">The sequence shown here is derived from an EMBL/GenBank/DDBJ whole genome shotgun (WGS) entry which is preliminary data.</text>
</comment>
<dbReference type="AlphaFoldDB" id="A0A4Z0F861"/>